<dbReference type="InterPro" id="IPR050483">
    <property type="entry name" value="CoA-transferase_III_domain"/>
</dbReference>
<feature type="non-terminal residue" evidence="3">
    <location>
        <position position="378"/>
    </location>
</feature>
<evidence type="ECO:0008006" key="4">
    <source>
        <dbReference type="Google" id="ProtNLM"/>
    </source>
</evidence>
<name>A0A382MSN3_9ZZZZ</name>
<feature type="non-terminal residue" evidence="3">
    <location>
        <position position="1"/>
    </location>
</feature>
<keyword evidence="1" id="KW-0808">Transferase</keyword>
<accession>A0A382MSN3</accession>
<feature type="region of interest" description="Disordered" evidence="2">
    <location>
        <begin position="301"/>
        <end position="336"/>
    </location>
</feature>
<dbReference type="SUPFAM" id="SSF89796">
    <property type="entry name" value="CoA-transferase family III (CaiB/BaiF)"/>
    <property type="match status" value="2"/>
</dbReference>
<dbReference type="PANTHER" id="PTHR48207">
    <property type="entry name" value="SUCCINATE--HYDROXYMETHYLGLUTARATE COA-TRANSFERASE"/>
    <property type="match status" value="1"/>
</dbReference>
<dbReference type="Gene3D" id="3.40.50.10540">
    <property type="entry name" value="Crotonobetainyl-coa:carnitine coa-transferase, domain 1"/>
    <property type="match status" value="2"/>
</dbReference>
<evidence type="ECO:0000256" key="1">
    <source>
        <dbReference type="ARBA" id="ARBA00022679"/>
    </source>
</evidence>
<dbReference type="InterPro" id="IPR003673">
    <property type="entry name" value="CoA-Trfase_fam_III"/>
</dbReference>
<dbReference type="PANTHER" id="PTHR48207:SF3">
    <property type="entry name" value="SUCCINATE--HYDROXYMETHYLGLUTARATE COA-TRANSFERASE"/>
    <property type="match status" value="1"/>
</dbReference>
<dbReference type="AlphaFoldDB" id="A0A382MSN3"/>
<gene>
    <name evidence="3" type="ORF">METZ01_LOCUS304877</name>
</gene>
<feature type="compositionally biased region" description="Basic and acidic residues" evidence="2">
    <location>
        <begin position="220"/>
        <end position="238"/>
    </location>
</feature>
<proteinExistence type="predicted"/>
<organism evidence="3">
    <name type="scientific">marine metagenome</name>
    <dbReference type="NCBI Taxonomy" id="408172"/>
    <lineage>
        <taxon>unclassified sequences</taxon>
        <taxon>metagenomes</taxon>
        <taxon>ecological metagenomes</taxon>
    </lineage>
</organism>
<dbReference type="Pfam" id="PF02515">
    <property type="entry name" value="CoA_transf_3"/>
    <property type="match status" value="2"/>
</dbReference>
<evidence type="ECO:0000256" key="2">
    <source>
        <dbReference type="SAM" id="MobiDB-lite"/>
    </source>
</evidence>
<protein>
    <recommendedName>
        <fullName evidence="4">CoA transferase</fullName>
    </recommendedName>
</protein>
<reference evidence="3" key="1">
    <citation type="submission" date="2018-05" db="EMBL/GenBank/DDBJ databases">
        <authorList>
            <person name="Lanie J.A."/>
            <person name="Ng W.-L."/>
            <person name="Kazmierczak K.M."/>
            <person name="Andrzejewski T.M."/>
            <person name="Davidsen T.M."/>
            <person name="Wayne K.J."/>
            <person name="Tettelin H."/>
            <person name="Glass J.I."/>
            <person name="Rusch D."/>
            <person name="Podicherti R."/>
            <person name="Tsui H.-C.T."/>
            <person name="Winkler M.E."/>
        </authorList>
    </citation>
    <scope>NUCLEOTIDE SEQUENCE</scope>
</reference>
<sequence>VQYQAGNNAAMATLFAWYGKQYGEVGGQHVDVSIFETQMASINGRLGSLVQYQYNGGLSKRTQPGSRGYPMGHYKCKDGYVQVNGGGVRGWPLTVKMLGLQSLENDPRFAPPDGQLNPESKEEFERTIWEPWLMERTANQVMEECQKYEIFAVAVSTVDQVMNNNPQFDFRGFFVDVDHPQAGRLRYPGAPIYNNNGWWQPLKPAPLLGEHNQAILEARPSTREKDASQGHWINDPERPPSTSTNTGFPPQDGNIKPKLPLEGIRIIDVTLYFAGPYATMFLGDLGAEVIRVEPRHFIPTGGRGSSAFPTKEAEEKAASSQYPNRDPGERPWNRVAGRNDYLRNKYSITSDMSSPEGKEVFRKLAESSDVLVVNLVPG</sequence>
<dbReference type="EMBL" id="UINC01095714">
    <property type="protein sequence ID" value="SVC52023.1"/>
    <property type="molecule type" value="Genomic_DNA"/>
</dbReference>
<dbReference type="GO" id="GO:0008410">
    <property type="term" value="F:CoA-transferase activity"/>
    <property type="evidence" value="ECO:0007669"/>
    <property type="project" value="TreeGrafter"/>
</dbReference>
<dbReference type="InterPro" id="IPR023606">
    <property type="entry name" value="CoA-Trfase_III_dom_1_sf"/>
</dbReference>
<feature type="region of interest" description="Disordered" evidence="2">
    <location>
        <begin position="220"/>
        <end position="255"/>
    </location>
</feature>
<evidence type="ECO:0000313" key="3">
    <source>
        <dbReference type="EMBL" id="SVC52023.1"/>
    </source>
</evidence>
<dbReference type="Gene3D" id="3.30.1540.10">
    <property type="entry name" value="formyl-coa transferase, domain 3"/>
    <property type="match status" value="1"/>
</dbReference>
<dbReference type="InterPro" id="IPR044855">
    <property type="entry name" value="CoA-Trfase_III_dom3_sf"/>
</dbReference>